<proteinExistence type="predicted"/>
<accession>A0A0Q3Q999</accession>
<feature type="coiled-coil region" evidence="1">
    <location>
        <begin position="105"/>
        <end position="139"/>
    </location>
</feature>
<dbReference type="OrthoDB" id="289416at2759"/>
<name>A0A0Q3Q999_AMAAE</name>
<evidence type="ECO:0000256" key="1">
    <source>
        <dbReference type="SAM" id="Coils"/>
    </source>
</evidence>
<evidence type="ECO:0000256" key="2">
    <source>
        <dbReference type="SAM" id="MobiDB-lite"/>
    </source>
</evidence>
<dbReference type="EMBL" id="LMAW01000958">
    <property type="protein sequence ID" value="KQK84876.1"/>
    <property type="molecule type" value="Genomic_DNA"/>
</dbReference>
<keyword evidence="4" id="KW-1185">Reference proteome</keyword>
<evidence type="ECO:0000313" key="4">
    <source>
        <dbReference type="Proteomes" id="UP000051836"/>
    </source>
</evidence>
<sequence>MAFSSRPLLRAHEEKLCLGMPAATRSRLPRGDPLPVEGAPGTVGKPQDTGPRRARGAPLGDVLTPRERALLRAADPASRRTAVEDAPAQRPAPPQGHRQRPRELVEAHDRHMAEIRARTQQLEQQREGLCQQLAALRAQAAMDPHRPKQGDVELIQAPAAQQDLIRHLDAAHRQ</sequence>
<comment type="caution">
    <text evidence="3">The sequence shown here is derived from an EMBL/GenBank/DDBJ whole genome shotgun (WGS) entry which is preliminary data.</text>
</comment>
<keyword evidence="1" id="KW-0175">Coiled coil</keyword>
<evidence type="ECO:0000313" key="3">
    <source>
        <dbReference type="EMBL" id="KQK84876.1"/>
    </source>
</evidence>
<gene>
    <name evidence="3" type="ORF">AAES_45332</name>
</gene>
<organism evidence="3 4">
    <name type="scientific">Amazona aestiva</name>
    <name type="common">Blue-fronted Amazon parrot</name>
    <dbReference type="NCBI Taxonomy" id="12930"/>
    <lineage>
        <taxon>Eukaryota</taxon>
        <taxon>Metazoa</taxon>
        <taxon>Chordata</taxon>
        <taxon>Craniata</taxon>
        <taxon>Vertebrata</taxon>
        <taxon>Euteleostomi</taxon>
        <taxon>Archelosauria</taxon>
        <taxon>Archosauria</taxon>
        <taxon>Dinosauria</taxon>
        <taxon>Saurischia</taxon>
        <taxon>Theropoda</taxon>
        <taxon>Coelurosauria</taxon>
        <taxon>Aves</taxon>
        <taxon>Neognathae</taxon>
        <taxon>Neoaves</taxon>
        <taxon>Telluraves</taxon>
        <taxon>Australaves</taxon>
        <taxon>Psittaciformes</taxon>
        <taxon>Psittacidae</taxon>
        <taxon>Amazona</taxon>
    </lineage>
</organism>
<dbReference type="AlphaFoldDB" id="A0A0Q3Q999"/>
<reference evidence="3 4" key="1">
    <citation type="submission" date="2015-10" db="EMBL/GenBank/DDBJ databases">
        <authorList>
            <person name="Gilbert D.G."/>
        </authorList>
    </citation>
    <scope>NUCLEOTIDE SEQUENCE [LARGE SCALE GENOMIC DNA]</scope>
    <source>
        <strain evidence="3">FVVF132</strain>
    </source>
</reference>
<dbReference type="Proteomes" id="UP000051836">
    <property type="component" value="Unassembled WGS sequence"/>
</dbReference>
<protein>
    <submittedName>
        <fullName evidence="3">Uncharacterized protein</fullName>
    </submittedName>
</protein>
<feature type="region of interest" description="Disordered" evidence="2">
    <location>
        <begin position="20"/>
        <end position="105"/>
    </location>
</feature>